<evidence type="ECO:0000313" key="1">
    <source>
        <dbReference type="EMBL" id="MBW89798.1"/>
    </source>
</evidence>
<organism evidence="1">
    <name type="scientific">Rhizophora mucronata</name>
    <name type="common">Asiatic mangrove</name>
    <dbReference type="NCBI Taxonomy" id="61149"/>
    <lineage>
        <taxon>Eukaryota</taxon>
        <taxon>Viridiplantae</taxon>
        <taxon>Streptophyta</taxon>
        <taxon>Embryophyta</taxon>
        <taxon>Tracheophyta</taxon>
        <taxon>Spermatophyta</taxon>
        <taxon>Magnoliopsida</taxon>
        <taxon>eudicotyledons</taxon>
        <taxon>Gunneridae</taxon>
        <taxon>Pentapetalae</taxon>
        <taxon>rosids</taxon>
        <taxon>fabids</taxon>
        <taxon>Malpighiales</taxon>
        <taxon>Rhizophoraceae</taxon>
        <taxon>Rhizophora</taxon>
    </lineage>
</organism>
<dbReference type="EMBL" id="GGEC01009315">
    <property type="protein sequence ID" value="MBW89798.1"/>
    <property type="molecule type" value="Transcribed_RNA"/>
</dbReference>
<accession>A0A2P2J8K8</accession>
<proteinExistence type="predicted"/>
<reference evidence="1" key="1">
    <citation type="submission" date="2018-02" db="EMBL/GenBank/DDBJ databases">
        <title>Rhizophora mucronata_Transcriptome.</title>
        <authorList>
            <person name="Meera S.P."/>
            <person name="Sreeshan A."/>
            <person name="Augustine A."/>
        </authorList>
    </citation>
    <scope>NUCLEOTIDE SEQUENCE</scope>
    <source>
        <tissue evidence="1">Leaf</tissue>
    </source>
</reference>
<name>A0A2P2J8K8_RHIMU</name>
<dbReference type="AlphaFoldDB" id="A0A2P2J8K8"/>
<sequence>MPVLPHTSRLLNQGDFRKLSSCFIKLVSSSKIANFCFPYAQHFELYMKSKHSQLLDAFLSGCTAFISRQP</sequence>
<protein>
    <submittedName>
        <fullName evidence="1">Uncharacterized protein</fullName>
    </submittedName>
</protein>